<reference evidence="2 3" key="1">
    <citation type="journal article" date="2021" name="Microorganisms">
        <title>Bacterial Dimethylsulfoniopropionate Biosynthesis in the East China Sea.</title>
        <authorList>
            <person name="Liu J."/>
            <person name="Zhang Y."/>
            <person name="Liu J."/>
            <person name="Zhong H."/>
            <person name="Williams B.T."/>
            <person name="Zheng Y."/>
            <person name="Curson A.R.J."/>
            <person name="Sun C."/>
            <person name="Sun H."/>
            <person name="Song D."/>
            <person name="Wagner Mackenzie B."/>
            <person name="Bermejo Martinez A."/>
            <person name="Todd J.D."/>
            <person name="Zhang X.H."/>
        </authorList>
    </citation>
    <scope>NUCLEOTIDE SEQUENCE [LARGE SCALE GENOMIC DNA]</scope>
    <source>
        <strain evidence="2 3">ESS08</strain>
    </source>
</reference>
<accession>A0A944CLW7</accession>
<gene>
    <name evidence="2" type="ORF">DYI25_13960</name>
</gene>
<dbReference type="EMBL" id="QTKX01000002">
    <property type="protein sequence ID" value="MBS8265528.1"/>
    <property type="molecule type" value="Genomic_DNA"/>
</dbReference>
<proteinExistence type="predicted"/>
<evidence type="ECO:0000313" key="3">
    <source>
        <dbReference type="Proteomes" id="UP000761411"/>
    </source>
</evidence>
<feature type="region of interest" description="Disordered" evidence="1">
    <location>
        <begin position="1"/>
        <end position="24"/>
    </location>
</feature>
<evidence type="ECO:0000256" key="1">
    <source>
        <dbReference type="SAM" id="MobiDB-lite"/>
    </source>
</evidence>
<dbReference type="Proteomes" id="UP000761411">
    <property type="component" value="Unassembled WGS sequence"/>
</dbReference>
<keyword evidence="3" id="KW-1185">Reference proteome</keyword>
<organism evidence="2 3">
    <name type="scientific">Mesobacillus boroniphilus</name>
    <dbReference type="NCBI Taxonomy" id="308892"/>
    <lineage>
        <taxon>Bacteria</taxon>
        <taxon>Bacillati</taxon>
        <taxon>Bacillota</taxon>
        <taxon>Bacilli</taxon>
        <taxon>Bacillales</taxon>
        <taxon>Bacillaceae</taxon>
        <taxon>Mesobacillus</taxon>
    </lineage>
</organism>
<evidence type="ECO:0000313" key="2">
    <source>
        <dbReference type="EMBL" id="MBS8265528.1"/>
    </source>
</evidence>
<protein>
    <submittedName>
        <fullName evidence="2">Uncharacterized protein</fullName>
    </submittedName>
</protein>
<comment type="caution">
    <text evidence="2">The sequence shown here is derived from an EMBL/GenBank/DDBJ whole genome shotgun (WGS) entry which is preliminary data.</text>
</comment>
<sequence length="59" mass="6535">MTGLAVKAGKLSRKAGNRDRLGSGSRKAVKITICFQIVTPKKGHQQVEFNGYLYKLNKQ</sequence>
<name>A0A944CLW7_9BACI</name>
<dbReference type="AlphaFoldDB" id="A0A944CLW7"/>